<protein>
    <recommendedName>
        <fullName evidence="3">Asp23/Gls24 family envelope stress response protein</fullName>
    </recommendedName>
</protein>
<dbReference type="Proteomes" id="UP000517916">
    <property type="component" value="Unassembled WGS sequence"/>
</dbReference>
<evidence type="ECO:0008006" key="3">
    <source>
        <dbReference type="Google" id="ProtNLM"/>
    </source>
</evidence>
<evidence type="ECO:0000313" key="2">
    <source>
        <dbReference type="Proteomes" id="UP000517916"/>
    </source>
</evidence>
<dbReference type="RefSeq" id="WP_025353882.1">
    <property type="nucleotide sequence ID" value="NZ_BAAABQ010000022.1"/>
</dbReference>
<comment type="caution">
    <text evidence="1">The sequence shown here is derived from an EMBL/GenBank/DDBJ whole genome shotgun (WGS) entry which is preliminary data.</text>
</comment>
<accession>A0ABR6BQ31</accession>
<sequence length="192" mass="20798">MALNPPRRRFPSTGRLPCGRSVDALWDSVVSGAELDHHSASCPHCQTALDGLRALHSATRQLVDEEVSAPPSLLERVMRVVRTEARSGETVPLVSGPDPARISTKAVAAVVRFAVDTQPGAVLRARRCEVHAPVDAVDVLDVRVEVLVPEGYRLHEAALRQRIEAVVSAHVGMRLRELTLDVVEADTREGAT</sequence>
<proteinExistence type="predicted"/>
<reference evidence="1 2" key="1">
    <citation type="submission" date="2020-08" db="EMBL/GenBank/DDBJ databases">
        <title>Genomic Encyclopedia of Archaeal and Bacterial Type Strains, Phase II (KMG-II): from individual species to whole genera.</title>
        <authorList>
            <person name="Goeker M."/>
        </authorList>
    </citation>
    <scope>NUCLEOTIDE SEQUENCE [LARGE SCALE GENOMIC DNA]</scope>
    <source>
        <strain evidence="1 2">DSM 43850</strain>
    </source>
</reference>
<evidence type="ECO:0000313" key="1">
    <source>
        <dbReference type="EMBL" id="MBA8929021.1"/>
    </source>
</evidence>
<name>A0ABR6BQ31_9PSEU</name>
<keyword evidence="2" id="KW-1185">Reference proteome</keyword>
<gene>
    <name evidence="1" type="ORF">BC739_006239</name>
</gene>
<organism evidence="1 2">
    <name type="scientific">Kutzneria viridogrisea</name>
    <dbReference type="NCBI Taxonomy" id="47990"/>
    <lineage>
        <taxon>Bacteria</taxon>
        <taxon>Bacillati</taxon>
        <taxon>Actinomycetota</taxon>
        <taxon>Actinomycetes</taxon>
        <taxon>Pseudonocardiales</taxon>
        <taxon>Pseudonocardiaceae</taxon>
        <taxon>Kutzneria</taxon>
    </lineage>
</organism>
<dbReference type="EMBL" id="JACJID010000005">
    <property type="protein sequence ID" value="MBA8929021.1"/>
    <property type="molecule type" value="Genomic_DNA"/>
</dbReference>